<dbReference type="InterPro" id="IPR036864">
    <property type="entry name" value="Zn2-C6_fun-type_DNA-bd_sf"/>
</dbReference>
<evidence type="ECO:0000313" key="5">
    <source>
        <dbReference type="Proteomes" id="UP000054166"/>
    </source>
</evidence>
<dbReference type="InterPro" id="IPR001138">
    <property type="entry name" value="Zn2Cys6_DnaBD"/>
</dbReference>
<keyword evidence="1" id="KW-0539">Nucleus</keyword>
<dbReference type="PROSITE" id="PS50048">
    <property type="entry name" value="ZN2_CY6_FUNGAL_2"/>
    <property type="match status" value="1"/>
</dbReference>
<dbReference type="CDD" id="cd00067">
    <property type="entry name" value="GAL4"/>
    <property type="match status" value="1"/>
</dbReference>
<gene>
    <name evidence="4" type="ORF">PILCRDRAFT_329759</name>
</gene>
<dbReference type="GO" id="GO:0008270">
    <property type="term" value="F:zinc ion binding"/>
    <property type="evidence" value="ECO:0007669"/>
    <property type="project" value="InterPro"/>
</dbReference>
<accession>A0A0C3BI23</accession>
<feature type="domain" description="Zn(2)-C6 fungal-type" evidence="3">
    <location>
        <begin position="32"/>
        <end position="72"/>
    </location>
</feature>
<proteinExistence type="predicted"/>
<sequence>MSFLPTRSSSASGSSSRRPSGQPKSGRKQYSACGACRLRRVRCDLRELQEAVTGDQPQICTNCSERGINCVDEYGELKAARARIQKSEDSDGAVVPMTSLSTQSSSPERHMSPGTIIPLPHSDFFRSTFFRHFSLQNPIFDPSDFQFIDSGNDQTYGISIERQLLAMVVLAWAASFGIDEYGITVNPANMPSTSTGGLTSQSRSSFREAQRMRTDTLVNGILSLVDTHGLLRNPTWDGARLLLLVWPLTQGTQRTLERTTMFESIVSQVHALCRFGNDNLTQPSQDRYRESLSRARVFGYAYTHEGITNALKGGRLVMNEDDLEGFQHALPAAQTSIPSSSALPSAMFQTFGNDTPSPYSDVIQAMAESRYRSHSRTFLLYQLTMHHFDLTLEVATVCRRIHTVLTGPRARQLASDHGGSLNSNDLRTIWGGLGKCWDKFEATRESGLWNAGVDEICPSQDVDTFVSGWQIFLFECHNIIREALKQRILHQPSTGPGNRLSSASATASTSHASNLIDLHMHATHNCRLILPTVLTILKRHLQMSSALIPSDIGIIRDGCAFAGFMLAHGDLEGDSNGEFLHSIMTLDEGMEVCLRTLGTMRWTFSDSAKTRQTLISAWEARKLRDRERHGRQPRPAGQRVGPQPGSSGQWSSQSPHHGQPFDGYNPTTTPGSSSSYYPQGQNYETSPWVYSGSSEDPGTQPTSNIGSAYPSSTFPSDDWFDYSQT</sequence>
<name>A0A0C3BI23_PILCF</name>
<evidence type="ECO:0000259" key="3">
    <source>
        <dbReference type="PROSITE" id="PS50048"/>
    </source>
</evidence>
<organism evidence="4 5">
    <name type="scientific">Piloderma croceum (strain F 1598)</name>
    <dbReference type="NCBI Taxonomy" id="765440"/>
    <lineage>
        <taxon>Eukaryota</taxon>
        <taxon>Fungi</taxon>
        <taxon>Dikarya</taxon>
        <taxon>Basidiomycota</taxon>
        <taxon>Agaricomycotina</taxon>
        <taxon>Agaricomycetes</taxon>
        <taxon>Agaricomycetidae</taxon>
        <taxon>Atheliales</taxon>
        <taxon>Atheliaceae</taxon>
        <taxon>Piloderma</taxon>
    </lineage>
</organism>
<feature type="compositionally biased region" description="Basic and acidic residues" evidence="2">
    <location>
        <begin position="621"/>
        <end position="630"/>
    </location>
</feature>
<dbReference type="InParanoid" id="A0A0C3BI23"/>
<dbReference type="SMART" id="SM00066">
    <property type="entry name" value="GAL4"/>
    <property type="match status" value="1"/>
</dbReference>
<feature type="region of interest" description="Disordered" evidence="2">
    <location>
        <begin position="1"/>
        <end position="28"/>
    </location>
</feature>
<evidence type="ECO:0000256" key="2">
    <source>
        <dbReference type="SAM" id="MobiDB-lite"/>
    </source>
</evidence>
<dbReference type="SUPFAM" id="SSF57701">
    <property type="entry name" value="Zn2/Cys6 DNA-binding domain"/>
    <property type="match status" value="1"/>
</dbReference>
<dbReference type="GO" id="GO:0000981">
    <property type="term" value="F:DNA-binding transcription factor activity, RNA polymerase II-specific"/>
    <property type="evidence" value="ECO:0007669"/>
    <property type="project" value="InterPro"/>
</dbReference>
<reference evidence="4 5" key="1">
    <citation type="submission" date="2014-04" db="EMBL/GenBank/DDBJ databases">
        <authorList>
            <consortium name="DOE Joint Genome Institute"/>
            <person name="Kuo A."/>
            <person name="Tarkka M."/>
            <person name="Buscot F."/>
            <person name="Kohler A."/>
            <person name="Nagy L.G."/>
            <person name="Floudas D."/>
            <person name="Copeland A."/>
            <person name="Barry K.W."/>
            <person name="Cichocki N."/>
            <person name="Veneault-Fourrey C."/>
            <person name="LaButti K."/>
            <person name="Lindquist E.A."/>
            <person name="Lipzen A."/>
            <person name="Lundell T."/>
            <person name="Morin E."/>
            <person name="Murat C."/>
            <person name="Sun H."/>
            <person name="Tunlid A."/>
            <person name="Henrissat B."/>
            <person name="Grigoriev I.V."/>
            <person name="Hibbett D.S."/>
            <person name="Martin F."/>
            <person name="Nordberg H.P."/>
            <person name="Cantor M.N."/>
            <person name="Hua S.X."/>
        </authorList>
    </citation>
    <scope>NUCLEOTIDE SEQUENCE [LARGE SCALE GENOMIC DNA]</scope>
    <source>
        <strain evidence="4 5">F 1598</strain>
    </source>
</reference>
<dbReference type="Proteomes" id="UP000054166">
    <property type="component" value="Unassembled WGS sequence"/>
</dbReference>
<protein>
    <recommendedName>
        <fullName evidence="3">Zn(2)-C6 fungal-type domain-containing protein</fullName>
    </recommendedName>
</protein>
<dbReference type="HOGENOM" id="CLU_013429_1_0_1"/>
<evidence type="ECO:0000256" key="1">
    <source>
        <dbReference type="ARBA" id="ARBA00023242"/>
    </source>
</evidence>
<feature type="compositionally biased region" description="Low complexity" evidence="2">
    <location>
        <begin position="641"/>
        <end position="683"/>
    </location>
</feature>
<dbReference type="PANTHER" id="PTHR46910:SF38">
    <property type="entry name" value="ZN(2)-C6 FUNGAL-TYPE DOMAIN-CONTAINING PROTEIN"/>
    <property type="match status" value="1"/>
</dbReference>
<reference evidence="5" key="2">
    <citation type="submission" date="2015-01" db="EMBL/GenBank/DDBJ databases">
        <title>Evolutionary Origins and Diversification of the Mycorrhizal Mutualists.</title>
        <authorList>
            <consortium name="DOE Joint Genome Institute"/>
            <consortium name="Mycorrhizal Genomics Consortium"/>
            <person name="Kohler A."/>
            <person name="Kuo A."/>
            <person name="Nagy L.G."/>
            <person name="Floudas D."/>
            <person name="Copeland A."/>
            <person name="Barry K.W."/>
            <person name="Cichocki N."/>
            <person name="Veneault-Fourrey C."/>
            <person name="LaButti K."/>
            <person name="Lindquist E.A."/>
            <person name="Lipzen A."/>
            <person name="Lundell T."/>
            <person name="Morin E."/>
            <person name="Murat C."/>
            <person name="Riley R."/>
            <person name="Ohm R."/>
            <person name="Sun H."/>
            <person name="Tunlid A."/>
            <person name="Henrissat B."/>
            <person name="Grigoriev I.V."/>
            <person name="Hibbett D.S."/>
            <person name="Martin F."/>
        </authorList>
    </citation>
    <scope>NUCLEOTIDE SEQUENCE [LARGE SCALE GENOMIC DNA]</scope>
    <source>
        <strain evidence="5">F 1598</strain>
    </source>
</reference>
<evidence type="ECO:0000313" key="4">
    <source>
        <dbReference type="EMBL" id="KIM85963.1"/>
    </source>
</evidence>
<dbReference type="Gene3D" id="4.10.240.10">
    <property type="entry name" value="Zn(2)-C6 fungal-type DNA-binding domain"/>
    <property type="match status" value="1"/>
</dbReference>
<feature type="region of interest" description="Disordered" evidence="2">
    <location>
        <begin position="621"/>
        <end position="725"/>
    </location>
</feature>
<feature type="compositionally biased region" description="Low complexity" evidence="2">
    <location>
        <begin position="1"/>
        <end position="24"/>
    </location>
</feature>
<feature type="region of interest" description="Disordered" evidence="2">
    <location>
        <begin position="88"/>
        <end position="111"/>
    </location>
</feature>
<keyword evidence="5" id="KW-1185">Reference proteome</keyword>
<dbReference type="OrthoDB" id="3263880at2759"/>
<dbReference type="EMBL" id="KN832983">
    <property type="protein sequence ID" value="KIM85963.1"/>
    <property type="molecule type" value="Genomic_DNA"/>
</dbReference>
<dbReference type="AlphaFoldDB" id="A0A0C3BI23"/>
<dbReference type="PANTHER" id="PTHR46910">
    <property type="entry name" value="TRANSCRIPTION FACTOR PDR1"/>
    <property type="match status" value="1"/>
</dbReference>
<feature type="compositionally biased region" description="Polar residues" evidence="2">
    <location>
        <begin position="691"/>
        <end position="715"/>
    </location>
</feature>
<dbReference type="InterPro" id="IPR050987">
    <property type="entry name" value="AtrR-like"/>
</dbReference>
<dbReference type="STRING" id="765440.A0A0C3BI23"/>
<dbReference type="Pfam" id="PF00172">
    <property type="entry name" value="Zn_clus"/>
    <property type="match status" value="1"/>
</dbReference>